<accession>W3XPW0</accession>
<organism evidence="2 3">
    <name type="scientific">Pestalotiopsis fici (strain W106-1 / CGMCC3.15140)</name>
    <dbReference type="NCBI Taxonomy" id="1229662"/>
    <lineage>
        <taxon>Eukaryota</taxon>
        <taxon>Fungi</taxon>
        <taxon>Dikarya</taxon>
        <taxon>Ascomycota</taxon>
        <taxon>Pezizomycotina</taxon>
        <taxon>Sordariomycetes</taxon>
        <taxon>Xylariomycetidae</taxon>
        <taxon>Amphisphaeriales</taxon>
        <taxon>Sporocadaceae</taxon>
        <taxon>Pestalotiopsis</taxon>
    </lineage>
</organism>
<keyword evidence="1" id="KW-0812">Transmembrane</keyword>
<gene>
    <name evidence="2" type="ORF">PFICI_01921</name>
</gene>
<dbReference type="Proteomes" id="UP000030651">
    <property type="component" value="Unassembled WGS sequence"/>
</dbReference>
<protein>
    <submittedName>
        <fullName evidence="2">Uncharacterized protein</fullName>
    </submittedName>
</protein>
<dbReference type="KEGG" id="pfy:PFICI_01921"/>
<evidence type="ECO:0000256" key="1">
    <source>
        <dbReference type="SAM" id="Phobius"/>
    </source>
</evidence>
<keyword evidence="3" id="KW-1185">Reference proteome</keyword>
<evidence type="ECO:0000313" key="2">
    <source>
        <dbReference type="EMBL" id="ETS88093.1"/>
    </source>
</evidence>
<sequence length="103" mass="11239">MPDPLAIVLTALGITSVAFVVAFSVFLHIIVYPVLDFEEDIYPGLDYEADWSNDEESAISSLRSSLPSDSSSETSPLLSIAVQRVSGPQGYGSRSYRPYRPLP</sequence>
<keyword evidence="1" id="KW-1133">Transmembrane helix</keyword>
<name>W3XPW0_PESFW</name>
<reference evidence="3" key="1">
    <citation type="journal article" date="2015" name="BMC Genomics">
        <title>Genomic and transcriptomic analysis of the endophytic fungus Pestalotiopsis fici reveals its lifestyle and high potential for synthesis of natural products.</title>
        <authorList>
            <person name="Wang X."/>
            <person name="Zhang X."/>
            <person name="Liu L."/>
            <person name="Xiang M."/>
            <person name="Wang W."/>
            <person name="Sun X."/>
            <person name="Che Y."/>
            <person name="Guo L."/>
            <person name="Liu G."/>
            <person name="Guo L."/>
            <person name="Wang C."/>
            <person name="Yin W.B."/>
            <person name="Stadler M."/>
            <person name="Zhang X."/>
            <person name="Liu X."/>
        </authorList>
    </citation>
    <scope>NUCLEOTIDE SEQUENCE [LARGE SCALE GENOMIC DNA]</scope>
    <source>
        <strain evidence="3">W106-1 / CGMCC3.15140</strain>
    </source>
</reference>
<feature type="transmembrane region" description="Helical" evidence="1">
    <location>
        <begin position="6"/>
        <end position="35"/>
    </location>
</feature>
<dbReference type="AlphaFoldDB" id="W3XPW0"/>
<dbReference type="GeneID" id="19266934"/>
<keyword evidence="1" id="KW-0472">Membrane</keyword>
<dbReference type="RefSeq" id="XP_007828693.1">
    <property type="nucleotide sequence ID" value="XM_007830502.1"/>
</dbReference>
<dbReference type="EMBL" id="KI912109">
    <property type="protein sequence ID" value="ETS88093.1"/>
    <property type="molecule type" value="Genomic_DNA"/>
</dbReference>
<dbReference type="HOGENOM" id="CLU_2264657_0_0_1"/>
<proteinExistence type="predicted"/>
<dbReference type="InParanoid" id="W3XPW0"/>
<evidence type="ECO:0000313" key="3">
    <source>
        <dbReference type="Proteomes" id="UP000030651"/>
    </source>
</evidence>